<dbReference type="Pfam" id="PF08020">
    <property type="entry name" value="DUF1706"/>
    <property type="match status" value="1"/>
</dbReference>
<dbReference type="PANTHER" id="PTHR40658:SF4">
    <property type="entry name" value="HYPOTHETICAL CYTOSOLIC PROTEIN"/>
    <property type="match status" value="1"/>
</dbReference>
<evidence type="ECO:0000313" key="1">
    <source>
        <dbReference type="EMBL" id="GAM80209.1"/>
    </source>
</evidence>
<accession>A0A0B8R1S3</accession>
<evidence type="ECO:0000313" key="2">
    <source>
        <dbReference type="Proteomes" id="UP000031847"/>
    </source>
</evidence>
<dbReference type="Proteomes" id="UP000031847">
    <property type="component" value="Unassembled WGS sequence"/>
</dbReference>
<dbReference type="EMBL" id="BBSI01000022">
    <property type="protein sequence ID" value="GAM80209.1"/>
    <property type="molecule type" value="Genomic_DNA"/>
</dbReference>
<dbReference type="AlphaFoldDB" id="A0A0B8R1S3"/>
<gene>
    <name evidence="1" type="ORF">JCM5805K_1321</name>
</gene>
<dbReference type="InterPro" id="IPR012550">
    <property type="entry name" value="DUF1706"/>
</dbReference>
<organism evidence="1 2">
    <name type="scientific">Lactococcus lactis subsp. lactis</name>
    <name type="common">Streptococcus lactis</name>
    <dbReference type="NCBI Taxonomy" id="1360"/>
    <lineage>
        <taxon>Bacteria</taxon>
        <taxon>Bacillati</taxon>
        <taxon>Bacillota</taxon>
        <taxon>Bacilli</taxon>
        <taxon>Lactobacillales</taxon>
        <taxon>Streptococcaceae</taxon>
        <taxon>Lactococcus</taxon>
    </lineage>
</organism>
<name>A0A0B8R1S3_LACLL</name>
<dbReference type="Gene3D" id="1.20.120.450">
    <property type="entry name" value="dinb family like domain"/>
    <property type="match status" value="1"/>
</dbReference>
<dbReference type="PIRSF" id="PIRSF031551">
    <property type="entry name" value="DUF1706"/>
    <property type="match status" value="1"/>
</dbReference>
<dbReference type="PANTHER" id="PTHR40658">
    <property type="match status" value="1"/>
</dbReference>
<sequence>MEKKTLTNYDRILVKSKTGGIIMARAQSKEELITFSEESWQKLCSLINSLNEETKNTNFTFKVEDKKEKHWARDKNLRDVMVHLYEWHQLLINFVKKNKRGEKTPFLPSPYNWKNYGEMNDNFQINGQKKSLSEITLQLSESHMELITLIENFSNKELFTKKYFDWTGSTSLGQYFQSSMSSHYEWAYKKIKLHKKTSEL</sequence>
<comment type="caution">
    <text evidence="1">The sequence shown here is derived from an EMBL/GenBank/DDBJ whole genome shotgun (WGS) entry which is preliminary data.</text>
</comment>
<dbReference type="InterPro" id="IPR034660">
    <property type="entry name" value="DinB/YfiT-like"/>
</dbReference>
<reference evidence="1 2" key="1">
    <citation type="submission" date="2015-01" db="EMBL/GenBank/DDBJ databases">
        <title>Lactococcus lactis subsp.lactis JCM 5805 whole genome shotgun sequence.</title>
        <authorList>
            <person name="Fujii T."/>
            <person name="Tomita Y."/>
            <person name="Ikushima S."/>
            <person name="Fujiwara D."/>
        </authorList>
    </citation>
    <scope>NUCLEOTIDE SEQUENCE [LARGE SCALE GENOMIC DNA]</scope>
    <source>
        <strain evidence="1 2">JCM 5805</strain>
    </source>
</reference>
<proteinExistence type="predicted"/>
<protein>
    <submittedName>
        <fullName evidence="1">Uncharacterized conserved protein</fullName>
    </submittedName>
</protein>